<organism evidence="3 4">
    <name type="scientific">Fluviicola taffensis (strain DSM 16823 / NCIMB 13979 / RW262)</name>
    <dbReference type="NCBI Taxonomy" id="755732"/>
    <lineage>
        <taxon>Bacteria</taxon>
        <taxon>Pseudomonadati</taxon>
        <taxon>Bacteroidota</taxon>
        <taxon>Flavobacteriia</taxon>
        <taxon>Flavobacteriales</taxon>
        <taxon>Crocinitomicaceae</taxon>
        <taxon>Fluviicola</taxon>
    </lineage>
</organism>
<dbReference type="Pfam" id="PF02321">
    <property type="entry name" value="OEP"/>
    <property type="match status" value="1"/>
</dbReference>
<dbReference type="InterPro" id="IPR010131">
    <property type="entry name" value="MdtP/NodT-like"/>
</dbReference>
<dbReference type="EMBL" id="CP002542">
    <property type="protein sequence ID" value="AEA42110.1"/>
    <property type="molecule type" value="Genomic_DNA"/>
</dbReference>
<evidence type="ECO:0000313" key="4">
    <source>
        <dbReference type="Proteomes" id="UP000007463"/>
    </source>
</evidence>
<keyword evidence="4" id="KW-1185">Reference proteome</keyword>
<feature type="chain" id="PRO_5003278250" evidence="2">
    <location>
        <begin position="21"/>
        <end position="416"/>
    </location>
</feature>
<dbReference type="Proteomes" id="UP000007463">
    <property type="component" value="Chromosome"/>
</dbReference>
<evidence type="ECO:0000313" key="3">
    <source>
        <dbReference type="EMBL" id="AEA42110.1"/>
    </source>
</evidence>
<dbReference type="OrthoDB" id="9791261at2"/>
<dbReference type="SUPFAM" id="SSF56954">
    <property type="entry name" value="Outer membrane efflux proteins (OEP)"/>
    <property type="match status" value="1"/>
</dbReference>
<dbReference type="PANTHER" id="PTHR30203">
    <property type="entry name" value="OUTER MEMBRANE CATION EFFLUX PROTEIN"/>
    <property type="match status" value="1"/>
</dbReference>
<dbReference type="Gene3D" id="1.20.1600.10">
    <property type="entry name" value="Outer membrane efflux proteins (OEP)"/>
    <property type="match status" value="1"/>
</dbReference>
<sequence length="416" mass="47783" precursor="true">MKQLAASLFLILLGSLKLFAQDTIHLSIRKADSLFQSKNYYLLAASMNIEAQRAQIIQAKVYPNPIFTADINAYDPENNKAFHVGRTGQKLFQLEQLILLGGKRKSEIEIAKTNAGIAELEFQQLVRELKFRLHSDLYTIGQQDFLLKKYNKQLNFLDTLLKSYETQAQKGNIPLKEVVRLRGAYIQLNNDRAELYQQYIQTQTDLQILLQSNSIILPDTAESNLNQYLIPSSVSDIQSTALENLPELLVIKQNKVLAEQYLKYQKRMAIPDINVFAAYDQRSGAFNNQVNAGISIPLPVWNRNRGNIKTSQFQLKEAEYTLLAKENEIISRINNSYAYYVQTVSEYQKSTELYNDDFEKTVDGINLNFQKRNVSIIEFIDFFESYNDVLSELVRIKTQLVISAEQINLLTGKDIY</sequence>
<dbReference type="PANTHER" id="PTHR30203:SF23">
    <property type="entry name" value="OUTER MEMBRANE EFFLUX PROTEIN"/>
    <property type="match status" value="1"/>
</dbReference>
<dbReference type="eggNOG" id="COG1538">
    <property type="taxonomic scope" value="Bacteria"/>
</dbReference>
<dbReference type="GO" id="GO:0015562">
    <property type="term" value="F:efflux transmembrane transporter activity"/>
    <property type="evidence" value="ECO:0007669"/>
    <property type="project" value="InterPro"/>
</dbReference>
<name>F2IB27_FLUTR</name>
<accession>F2IB27</accession>
<proteinExistence type="inferred from homology"/>
<dbReference type="HOGENOM" id="CLU_012817_14_4_10"/>
<evidence type="ECO:0000256" key="2">
    <source>
        <dbReference type="SAM" id="SignalP"/>
    </source>
</evidence>
<dbReference type="InterPro" id="IPR003423">
    <property type="entry name" value="OMP_efflux"/>
</dbReference>
<protein>
    <submittedName>
        <fullName evidence="3">Outer membrane efflux protein</fullName>
    </submittedName>
</protein>
<gene>
    <name evidence="3" type="ordered locus">Fluta_0100</name>
</gene>
<dbReference type="RefSeq" id="WP_013684884.1">
    <property type="nucleotide sequence ID" value="NC_015321.1"/>
</dbReference>
<feature type="signal peptide" evidence="2">
    <location>
        <begin position="1"/>
        <end position="20"/>
    </location>
</feature>
<dbReference type="KEGG" id="fte:Fluta_0100"/>
<keyword evidence="2" id="KW-0732">Signal</keyword>
<evidence type="ECO:0000256" key="1">
    <source>
        <dbReference type="ARBA" id="ARBA00007613"/>
    </source>
</evidence>
<comment type="similarity">
    <text evidence="1">Belongs to the outer membrane factor (OMF) (TC 1.B.17) family.</text>
</comment>
<dbReference type="AlphaFoldDB" id="F2IB27"/>
<dbReference type="STRING" id="755732.Fluta_0100"/>
<reference evidence="3 4" key="1">
    <citation type="journal article" date="2011" name="Stand. Genomic Sci.">
        <title>Complete genome sequence of the gliding freshwater bacterium Fluviicola taffensis type strain (RW262).</title>
        <authorList>
            <person name="Woyke T."/>
            <person name="Chertkov O."/>
            <person name="Lapidus A."/>
            <person name="Nolan M."/>
            <person name="Lucas S."/>
            <person name="Del Rio T.G."/>
            <person name="Tice H."/>
            <person name="Cheng J.F."/>
            <person name="Tapia R."/>
            <person name="Han C."/>
            <person name="Goodwin L."/>
            <person name="Pitluck S."/>
            <person name="Liolios K."/>
            <person name="Pagani I."/>
            <person name="Ivanova N."/>
            <person name="Huntemann M."/>
            <person name="Mavromatis K."/>
            <person name="Mikhailova N."/>
            <person name="Pati A."/>
            <person name="Chen A."/>
            <person name="Palaniappan K."/>
            <person name="Land M."/>
            <person name="Hauser L."/>
            <person name="Brambilla E.M."/>
            <person name="Rohde M."/>
            <person name="Mwirichia R."/>
            <person name="Sikorski J."/>
            <person name="Tindall B.J."/>
            <person name="Goker M."/>
            <person name="Bristow J."/>
            <person name="Eisen J.A."/>
            <person name="Markowitz V."/>
            <person name="Hugenholtz P."/>
            <person name="Klenk H.P."/>
            <person name="Kyrpides N.C."/>
        </authorList>
    </citation>
    <scope>NUCLEOTIDE SEQUENCE [LARGE SCALE GENOMIC DNA]</scope>
    <source>
        <strain evidence="4">DSM 16823 / RW262 / RW262</strain>
    </source>
</reference>
<reference evidence="4" key="2">
    <citation type="submission" date="2011-02" db="EMBL/GenBank/DDBJ databases">
        <title>The complete genome of Fluviicola taffensis DSM 16823.</title>
        <authorList>
            <consortium name="US DOE Joint Genome Institute (JGI-PGF)"/>
            <person name="Lucas S."/>
            <person name="Copeland A."/>
            <person name="Lapidus A."/>
            <person name="Bruce D."/>
            <person name="Goodwin L."/>
            <person name="Pitluck S."/>
            <person name="Kyrpides N."/>
            <person name="Mavromatis K."/>
            <person name="Ivanova N."/>
            <person name="Mikhailova N."/>
            <person name="Pagani I."/>
            <person name="Chertkov O."/>
            <person name="Detter J.C."/>
            <person name="Han C."/>
            <person name="Tapia R."/>
            <person name="Land M."/>
            <person name="Hauser L."/>
            <person name="Markowitz V."/>
            <person name="Cheng J.-F."/>
            <person name="Hugenholtz P."/>
            <person name="Woyke T."/>
            <person name="Wu D."/>
            <person name="Tindall B."/>
            <person name="Pomrenke H.G."/>
            <person name="Brambilla E."/>
            <person name="Klenk H.-P."/>
            <person name="Eisen J.A."/>
        </authorList>
    </citation>
    <scope>NUCLEOTIDE SEQUENCE [LARGE SCALE GENOMIC DNA]</scope>
    <source>
        <strain evidence="4">DSM 16823 / RW262 / RW262</strain>
    </source>
</reference>